<evidence type="ECO:0000256" key="2">
    <source>
        <dbReference type="ARBA" id="ARBA00022723"/>
    </source>
</evidence>
<feature type="non-terminal residue" evidence="6">
    <location>
        <position position="176"/>
    </location>
</feature>
<evidence type="ECO:0000259" key="5">
    <source>
        <dbReference type="Pfam" id="PF00884"/>
    </source>
</evidence>
<evidence type="ECO:0000256" key="3">
    <source>
        <dbReference type="ARBA" id="ARBA00022801"/>
    </source>
</evidence>
<keyword evidence="3" id="KW-0378">Hydrolase</keyword>
<evidence type="ECO:0000256" key="1">
    <source>
        <dbReference type="ARBA" id="ARBA00008779"/>
    </source>
</evidence>
<dbReference type="InterPro" id="IPR024607">
    <property type="entry name" value="Sulfatase_CS"/>
</dbReference>
<dbReference type="PANTHER" id="PTHR42693:SF53">
    <property type="entry name" value="ENDO-4-O-SULFATASE"/>
    <property type="match status" value="1"/>
</dbReference>
<keyword evidence="2" id="KW-0479">Metal-binding</keyword>
<dbReference type="EMBL" id="BART01000796">
    <property type="protein sequence ID" value="GAG56582.1"/>
    <property type="molecule type" value="Genomic_DNA"/>
</dbReference>
<dbReference type="InterPro" id="IPR000917">
    <property type="entry name" value="Sulfatase_N"/>
</dbReference>
<keyword evidence="4" id="KW-0106">Calcium</keyword>
<sequence length="176" mass="19370">MNRIKRREFIKTVGLATASIAAPGILSKCSRTVKKPNIIYILADDLGYNELGCYGQQKIKTPNIDRLAAEGMKFSQHYSGSPVCAPSRCTLLTGKHTGHSQVRANDEMAELGDVWNDPSIEGQWPLKKNTDTIGTFLQNTGYTTSVIGKWGLGGPGSYGEPNKQGFDHWFGYLCQR</sequence>
<reference evidence="6" key="1">
    <citation type="journal article" date="2014" name="Front. Microbiol.">
        <title>High frequency of phylogenetically diverse reductive dehalogenase-homologous genes in deep subseafloor sedimentary metagenomes.</title>
        <authorList>
            <person name="Kawai M."/>
            <person name="Futagami T."/>
            <person name="Toyoda A."/>
            <person name="Takaki Y."/>
            <person name="Nishi S."/>
            <person name="Hori S."/>
            <person name="Arai W."/>
            <person name="Tsubouchi T."/>
            <person name="Morono Y."/>
            <person name="Uchiyama I."/>
            <person name="Ito T."/>
            <person name="Fujiyama A."/>
            <person name="Inagaki F."/>
            <person name="Takami H."/>
        </authorList>
    </citation>
    <scope>NUCLEOTIDE SEQUENCE</scope>
    <source>
        <strain evidence="6">Expedition CK06-06</strain>
    </source>
</reference>
<dbReference type="AlphaFoldDB" id="X0ZEG3"/>
<accession>X0ZEG3</accession>
<dbReference type="GO" id="GO:0046872">
    <property type="term" value="F:metal ion binding"/>
    <property type="evidence" value="ECO:0007669"/>
    <property type="project" value="UniProtKB-KW"/>
</dbReference>
<name>X0ZEG3_9ZZZZ</name>
<protein>
    <recommendedName>
        <fullName evidence="5">Sulfatase N-terminal domain-containing protein</fullName>
    </recommendedName>
</protein>
<proteinExistence type="inferred from homology"/>
<evidence type="ECO:0000256" key="4">
    <source>
        <dbReference type="ARBA" id="ARBA00022837"/>
    </source>
</evidence>
<dbReference type="PANTHER" id="PTHR42693">
    <property type="entry name" value="ARYLSULFATASE FAMILY MEMBER"/>
    <property type="match status" value="1"/>
</dbReference>
<dbReference type="SUPFAM" id="SSF53649">
    <property type="entry name" value="Alkaline phosphatase-like"/>
    <property type="match status" value="1"/>
</dbReference>
<dbReference type="InterPro" id="IPR050738">
    <property type="entry name" value="Sulfatase"/>
</dbReference>
<evidence type="ECO:0000313" key="6">
    <source>
        <dbReference type="EMBL" id="GAG56582.1"/>
    </source>
</evidence>
<feature type="domain" description="Sulfatase N-terminal" evidence="5">
    <location>
        <begin position="36"/>
        <end position="172"/>
    </location>
</feature>
<organism evidence="6">
    <name type="scientific">marine sediment metagenome</name>
    <dbReference type="NCBI Taxonomy" id="412755"/>
    <lineage>
        <taxon>unclassified sequences</taxon>
        <taxon>metagenomes</taxon>
        <taxon>ecological metagenomes</taxon>
    </lineage>
</organism>
<dbReference type="InterPro" id="IPR017850">
    <property type="entry name" value="Alkaline_phosphatase_core_sf"/>
</dbReference>
<gene>
    <name evidence="6" type="ORF">S01H4_03292</name>
</gene>
<dbReference type="Gene3D" id="3.40.720.10">
    <property type="entry name" value="Alkaline Phosphatase, subunit A"/>
    <property type="match status" value="1"/>
</dbReference>
<comment type="similarity">
    <text evidence="1">Belongs to the sulfatase family.</text>
</comment>
<dbReference type="GO" id="GO:0004065">
    <property type="term" value="F:arylsulfatase activity"/>
    <property type="evidence" value="ECO:0007669"/>
    <property type="project" value="TreeGrafter"/>
</dbReference>
<comment type="caution">
    <text evidence="6">The sequence shown here is derived from an EMBL/GenBank/DDBJ whole genome shotgun (WGS) entry which is preliminary data.</text>
</comment>
<dbReference type="Pfam" id="PF00884">
    <property type="entry name" value="Sulfatase"/>
    <property type="match status" value="1"/>
</dbReference>
<dbReference type="PROSITE" id="PS00523">
    <property type="entry name" value="SULFATASE_1"/>
    <property type="match status" value="1"/>
</dbReference>